<organism evidence="2 3">
    <name type="scientific">Kipferlia bialata</name>
    <dbReference type="NCBI Taxonomy" id="797122"/>
    <lineage>
        <taxon>Eukaryota</taxon>
        <taxon>Metamonada</taxon>
        <taxon>Carpediemonas-like organisms</taxon>
        <taxon>Kipferlia</taxon>
    </lineage>
</organism>
<evidence type="ECO:0000313" key="2">
    <source>
        <dbReference type="EMBL" id="GCA64177.1"/>
    </source>
</evidence>
<proteinExistence type="predicted"/>
<comment type="caution">
    <text evidence="2">The sequence shown here is derived from an EMBL/GenBank/DDBJ whole genome shotgun (WGS) entry which is preliminary data.</text>
</comment>
<sequence>GVEGERESSDDIHIRPPLLSGETGNRGVEGERERFHSLVVDKARRVVFVHSESGTVSAYRVSVSLSALQPLSPTLSASHTLSATPLSLPPAMQRLSLPMTGGVSVAAGSGVYAVGYAALNMCAVYIYAIEGERERERERQRRGEAKGSSMGEGKALILVTQSVIALPPSYTGETERERLGVVVQFPYIALRRQESTVVYRVGDVPMERRGEKRSLGIFSRSLCEPLTTLPKCLYI</sequence>
<dbReference type="AlphaFoldDB" id="A0A391NSH1"/>
<feature type="non-terminal residue" evidence="2">
    <location>
        <position position="235"/>
    </location>
</feature>
<dbReference type="EMBL" id="BDIP01006413">
    <property type="protein sequence ID" value="GCA64177.1"/>
    <property type="molecule type" value="Genomic_DNA"/>
</dbReference>
<feature type="non-terminal residue" evidence="2">
    <location>
        <position position="1"/>
    </location>
</feature>
<gene>
    <name evidence="2" type="ORF">KIPB_013468</name>
</gene>
<dbReference type="Proteomes" id="UP000265618">
    <property type="component" value="Unassembled WGS sequence"/>
</dbReference>
<protein>
    <submittedName>
        <fullName evidence="2">Uncharacterized protein</fullName>
    </submittedName>
</protein>
<evidence type="ECO:0000256" key="1">
    <source>
        <dbReference type="SAM" id="MobiDB-lite"/>
    </source>
</evidence>
<name>A0A391NSH1_9EUKA</name>
<keyword evidence="3" id="KW-1185">Reference proteome</keyword>
<accession>A0A391NSH1</accession>
<feature type="compositionally biased region" description="Basic and acidic residues" evidence="1">
    <location>
        <begin position="1"/>
        <end position="14"/>
    </location>
</feature>
<evidence type="ECO:0000313" key="3">
    <source>
        <dbReference type="Proteomes" id="UP000265618"/>
    </source>
</evidence>
<reference evidence="2 3" key="1">
    <citation type="journal article" date="2018" name="PLoS ONE">
        <title>The draft genome of Kipferlia bialata reveals reductive genome evolution in fornicate parasites.</title>
        <authorList>
            <person name="Tanifuji G."/>
            <person name="Takabayashi S."/>
            <person name="Kume K."/>
            <person name="Takagi M."/>
            <person name="Nakayama T."/>
            <person name="Kamikawa R."/>
            <person name="Inagaki Y."/>
            <person name="Hashimoto T."/>
        </authorList>
    </citation>
    <scope>NUCLEOTIDE SEQUENCE [LARGE SCALE GENOMIC DNA]</scope>
    <source>
        <strain evidence="2">NY0173</strain>
    </source>
</reference>
<feature type="region of interest" description="Disordered" evidence="1">
    <location>
        <begin position="1"/>
        <end position="30"/>
    </location>
</feature>